<evidence type="ECO:0000313" key="2">
    <source>
        <dbReference type="EMBL" id="PMD19652.1"/>
    </source>
</evidence>
<evidence type="ECO:0000313" key="3">
    <source>
        <dbReference type="Proteomes" id="UP000235672"/>
    </source>
</evidence>
<organism evidence="2 3">
    <name type="scientific">Hyaloscypha hepaticicola</name>
    <dbReference type="NCBI Taxonomy" id="2082293"/>
    <lineage>
        <taxon>Eukaryota</taxon>
        <taxon>Fungi</taxon>
        <taxon>Dikarya</taxon>
        <taxon>Ascomycota</taxon>
        <taxon>Pezizomycotina</taxon>
        <taxon>Leotiomycetes</taxon>
        <taxon>Helotiales</taxon>
        <taxon>Hyaloscyphaceae</taxon>
        <taxon>Hyaloscypha</taxon>
    </lineage>
</organism>
<keyword evidence="3" id="KW-1185">Reference proteome</keyword>
<dbReference type="AlphaFoldDB" id="A0A2J6Q064"/>
<dbReference type="OrthoDB" id="409122at2759"/>
<gene>
    <name evidence="2" type="ORF">NA56DRAFT_705364</name>
</gene>
<protein>
    <submittedName>
        <fullName evidence="2">Uncharacterized protein</fullName>
    </submittedName>
</protein>
<sequence>MTYVNTNLNDLFHLGRGVTRRYSLTYDNTLSAADGVNNGNALLPFLDNDFSQMSTWFEGIGLPFPFPIALQIGTGAFAGAGWPFQPPITLRPGPNQSVNLLRYLVVSEVTEMFMDKKKNGWGFNFNISTEGASGEGLSRFLGFQFMLANGLNTSILTQGTSTFFVANNWLQSAARADYVNYDPDDNTPDAVTGCTTLFIYYLFTQLGFKIPQIIDSGSPTMAGVYNKLTSDPGDPFPFFKRLIGTSFPGTNTITTGPNFDNPFPLGIMSFVVDNSTFGRDQIQDVINNQGGVLFNAFWLVLEGFSVDTFASAGITVPFPTGSFLSLDGVSIVPSAATRGGPTPFNPIALFEDPSAPKAPQRIRFSFDVKFTNLNAFPAVGGAPVFGELDAIAKINGSSLSGGKASTIFELIGGENPYFSNMDPFSQNQEPYLSQDLRVFPVAQGESVLGGPVLTSDPYPYIQSLITYLNDGTKYTNPKNYVAPNDPLDLLSGQQGFETGDSSVYAFNINNRQNYNFAIARVRLRGSALAQAENVRVFFRLWVAQSCDTDFNTSTTYPSTLGTSGADNNKPVFPLASGTNLTDPSGQFVRTIPFFATGATGDYDYSTFFPHSNIRTIKIPANADEVWAYYGCFLDVYNPDNSQKFGGTHHCLVAEIAYDDAPITTVTGTGAVTTPFNSDKLAQRNIQITVTEDPTSPATHIAPMAFDIRPSRALSTDTSSFLSLPDELMIDWGNTPVGSTVNIYWPQVSSVDVLSLANSIYSSHFLSVLDANTLQCTVTKGVTYVPIVHVPDNVNFAGLITLNLPDTILDGDYFRVVVRRITTRPVLSRKFEMRRSIATVSHSVKEDGAAAPQSEPSHEKKSDGGRSDTKLTSTALVDPRMNAQIPEFTYIRQVVGAFQISMPVTNKAVMLWPEENTLAVLKWRLQAMKPINRWYPVLLRYVDLVTARVAGLGGDPTSIPPTLGGVPFYGRGCGGHGGGTVGHGGHGCHSGCGHGNRGGDGNHGGHRGSRNRCAPVEFCGKVTGLIYSGLGNFEGFYFHTDGHEHKLRGCAAELEKLVTKAWTSRWVVTVVAEQEDHECPMTIVLNHPS</sequence>
<reference evidence="2 3" key="1">
    <citation type="submission" date="2016-05" db="EMBL/GenBank/DDBJ databases">
        <title>A degradative enzymes factory behind the ericoid mycorrhizal symbiosis.</title>
        <authorList>
            <consortium name="DOE Joint Genome Institute"/>
            <person name="Martino E."/>
            <person name="Morin E."/>
            <person name="Grelet G."/>
            <person name="Kuo A."/>
            <person name="Kohler A."/>
            <person name="Daghino S."/>
            <person name="Barry K."/>
            <person name="Choi C."/>
            <person name="Cichocki N."/>
            <person name="Clum A."/>
            <person name="Copeland A."/>
            <person name="Hainaut M."/>
            <person name="Haridas S."/>
            <person name="Labutti K."/>
            <person name="Lindquist E."/>
            <person name="Lipzen A."/>
            <person name="Khouja H.-R."/>
            <person name="Murat C."/>
            <person name="Ohm R."/>
            <person name="Olson A."/>
            <person name="Spatafora J."/>
            <person name="Veneault-Fourrey C."/>
            <person name="Henrissat B."/>
            <person name="Grigoriev I."/>
            <person name="Martin F."/>
            <person name="Perotto S."/>
        </authorList>
    </citation>
    <scope>NUCLEOTIDE SEQUENCE [LARGE SCALE GENOMIC DNA]</scope>
    <source>
        <strain evidence="2 3">UAMH 7357</strain>
    </source>
</reference>
<feature type="compositionally biased region" description="Basic and acidic residues" evidence="1">
    <location>
        <begin position="855"/>
        <end position="868"/>
    </location>
</feature>
<accession>A0A2J6Q064</accession>
<dbReference type="EMBL" id="KZ613488">
    <property type="protein sequence ID" value="PMD19652.1"/>
    <property type="molecule type" value="Genomic_DNA"/>
</dbReference>
<evidence type="ECO:0000256" key="1">
    <source>
        <dbReference type="SAM" id="MobiDB-lite"/>
    </source>
</evidence>
<feature type="region of interest" description="Disordered" evidence="1">
    <location>
        <begin position="841"/>
        <end position="870"/>
    </location>
</feature>
<proteinExistence type="predicted"/>
<name>A0A2J6Q064_9HELO</name>
<dbReference type="Proteomes" id="UP000235672">
    <property type="component" value="Unassembled WGS sequence"/>
</dbReference>